<proteinExistence type="predicted"/>
<name>A0AAD6S6B1_9AGAR</name>
<keyword evidence="3" id="KW-1185">Reference proteome</keyword>
<dbReference type="EMBL" id="JARJCM010000245">
    <property type="protein sequence ID" value="KAJ7020981.1"/>
    <property type="molecule type" value="Genomic_DNA"/>
</dbReference>
<protein>
    <submittedName>
        <fullName evidence="2">Uncharacterized protein</fullName>
    </submittedName>
</protein>
<feature type="region of interest" description="Disordered" evidence="1">
    <location>
        <begin position="168"/>
        <end position="202"/>
    </location>
</feature>
<sequence>MVNRNRKQREGVTRPTVTAVLQDPRKISAKPAKPSRHSSYESQRVRRASSSAKFKRWGPVSGQGIVVKSGETQESRPEDSRISASAFRASLLGNTTKHALGILAWTLLDKQNPPNTLSAERRQEYQSGPVAIQISLRPSTKPTHLKQHEKTHLRNSRSRRSINIAACRGSRRPTRTTRGRNKTHNPSCSSTPAPPPSFCEARQVSAKPAKFLRSPQNLRDIQIMSLSESAEPLPRRNSSGGVQFPARE</sequence>
<feature type="compositionally biased region" description="Basic residues" evidence="1">
    <location>
        <begin position="169"/>
        <end position="183"/>
    </location>
</feature>
<evidence type="ECO:0000313" key="2">
    <source>
        <dbReference type="EMBL" id="KAJ7020981.1"/>
    </source>
</evidence>
<feature type="region of interest" description="Disordered" evidence="1">
    <location>
        <begin position="1"/>
        <end position="56"/>
    </location>
</feature>
<dbReference type="AlphaFoldDB" id="A0AAD6S6B1"/>
<organism evidence="2 3">
    <name type="scientific">Mycena alexandri</name>
    <dbReference type="NCBI Taxonomy" id="1745969"/>
    <lineage>
        <taxon>Eukaryota</taxon>
        <taxon>Fungi</taxon>
        <taxon>Dikarya</taxon>
        <taxon>Basidiomycota</taxon>
        <taxon>Agaricomycotina</taxon>
        <taxon>Agaricomycetes</taxon>
        <taxon>Agaricomycetidae</taxon>
        <taxon>Agaricales</taxon>
        <taxon>Marasmiineae</taxon>
        <taxon>Mycenaceae</taxon>
        <taxon>Mycena</taxon>
    </lineage>
</organism>
<evidence type="ECO:0000256" key="1">
    <source>
        <dbReference type="SAM" id="MobiDB-lite"/>
    </source>
</evidence>
<evidence type="ECO:0000313" key="3">
    <source>
        <dbReference type="Proteomes" id="UP001218188"/>
    </source>
</evidence>
<comment type="caution">
    <text evidence="2">The sequence shown here is derived from an EMBL/GenBank/DDBJ whole genome shotgun (WGS) entry which is preliminary data.</text>
</comment>
<feature type="region of interest" description="Disordered" evidence="1">
    <location>
        <begin position="225"/>
        <end position="248"/>
    </location>
</feature>
<accession>A0AAD6S6B1</accession>
<reference evidence="2" key="1">
    <citation type="submission" date="2023-03" db="EMBL/GenBank/DDBJ databases">
        <title>Massive genome expansion in bonnet fungi (Mycena s.s.) driven by repeated elements and novel gene families across ecological guilds.</title>
        <authorList>
            <consortium name="Lawrence Berkeley National Laboratory"/>
            <person name="Harder C.B."/>
            <person name="Miyauchi S."/>
            <person name="Viragh M."/>
            <person name="Kuo A."/>
            <person name="Thoen E."/>
            <person name="Andreopoulos B."/>
            <person name="Lu D."/>
            <person name="Skrede I."/>
            <person name="Drula E."/>
            <person name="Henrissat B."/>
            <person name="Morin E."/>
            <person name="Kohler A."/>
            <person name="Barry K."/>
            <person name="LaButti K."/>
            <person name="Morin E."/>
            <person name="Salamov A."/>
            <person name="Lipzen A."/>
            <person name="Mereny Z."/>
            <person name="Hegedus B."/>
            <person name="Baldrian P."/>
            <person name="Stursova M."/>
            <person name="Weitz H."/>
            <person name="Taylor A."/>
            <person name="Grigoriev I.V."/>
            <person name="Nagy L.G."/>
            <person name="Martin F."/>
            <person name="Kauserud H."/>
        </authorList>
    </citation>
    <scope>NUCLEOTIDE SEQUENCE</scope>
    <source>
        <strain evidence="2">CBHHK200</strain>
    </source>
</reference>
<dbReference type="Proteomes" id="UP001218188">
    <property type="component" value="Unassembled WGS sequence"/>
</dbReference>
<gene>
    <name evidence="2" type="ORF">C8F04DRAFT_1195973</name>
</gene>